<dbReference type="GO" id="GO:0000177">
    <property type="term" value="C:cytoplasmic exosome (RNase complex)"/>
    <property type="evidence" value="ECO:0007669"/>
    <property type="project" value="UniProtKB-ARBA"/>
</dbReference>
<evidence type="ECO:0000256" key="4">
    <source>
        <dbReference type="ARBA" id="ARBA00022835"/>
    </source>
</evidence>
<dbReference type="OrthoDB" id="27298at2759"/>
<dbReference type="AlphaFoldDB" id="A0A0J9X8C7"/>
<comment type="similarity">
    <text evidence="2">Belongs to the RNase PH family.</text>
</comment>
<dbReference type="GO" id="GO:0071051">
    <property type="term" value="P:poly(A)-dependent snoRNA 3'-end processing"/>
    <property type="evidence" value="ECO:0007669"/>
    <property type="project" value="TreeGrafter"/>
</dbReference>
<dbReference type="GO" id="GO:0071038">
    <property type="term" value="P:TRAMP-dependent tRNA surveillance pathway"/>
    <property type="evidence" value="ECO:0007669"/>
    <property type="project" value="UniProtKB-ARBA"/>
</dbReference>
<comment type="caution">
    <text evidence="7">The sequence shown here is derived from an EMBL/GenBank/DDBJ whole genome shotgun (WGS) entry which is preliminary data.</text>
</comment>
<dbReference type="SUPFAM" id="SSF54211">
    <property type="entry name" value="Ribosomal protein S5 domain 2-like"/>
    <property type="match status" value="1"/>
</dbReference>
<gene>
    <name evidence="7" type="ORF">BN980_GECA05s02573g</name>
</gene>
<evidence type="ECO:0000256" key="5">
    <source>
        <dbReference type="ARBA" id="ARBA00023242"/>
    </source>
</evidence>
<dbReference type="STRING" id="1173061.A0A0J9X8C7"/>
<keyword evidence="8" id="KW-1185">Reference proteome</keyword>
<dbReference type="Gene3D" id="3.30.230.70">
    <property type="entry name" value="GHMP Kinase, N-terminal domain"/>
    <property type="match status" value="1"/>
</dbReference>
<evidence type="ECO:0000256" key="2">
    <source>
        <dbReference type="ARBA" id="ARBA00006678"/>
    </source>
</evidence>
<dbReference type="Proteomes" id="UP000242525">
    <property type="component" value="Unassembled WGS sequence"/>
</dbReference>
<proteinExistence type="inferred from homology"/>
<dbReference type="EMBL" id="CCBN010000005">
    <property type="protein sequence ID" value="CDO53493.1"/>
    <property type="molecule type" value="Genomic_DNA"/>
</dbReference>
<evidence type="ECO:0000256" key="3">
    <source>
        <dbReference type="ARBA" id="ARBA00022552"/>
    </source>
</evidence>
<keyword evidence="5" id="KW-0539">Nucleus</keyword>
<dbReference type="CDD" id="cd11372">
    <property type="entry name" value="RNase_PH_RRP46"/>
    <property type="match status" value="1"/>
</dbReference>
<dbReference type="PANTHER" id="PTHR11953:SF1">
    <property type="entry name" value="EXOSOME COMPLEX COMPONENT RRP46"/>
    <property type="match status" value="1"/>
</dbReference>
<dbReference type="GO" id="GO:0005730">
    <property type="term" value="C:nucleolus"/>
    <property type="evidence" value="ECO:0007669"/>
    <property type="project" value="TreeGrafter"/>
</dbReference>
<dbReference type="GO" id="GO:0071028">
    <property type="term" value="P:nuclear mRNA surveillance"/>
    <property type="evidence" value="ECO:0007669"/>
    <property type="project" value="TreeGrafter"/>
</dbReference>
<evidence type="ECO:0000313" key="7">
    <source>
        <dbReference type="EMBL" id="CDO53493.1"/>
    </source>
</evidence>
<dbReference type="InterPro" id="IPR050080">
    <property type="entry name" value="RNase_PH"/>
</dbReference>
<dbReference type="PANTHER" id="PTHR11953">
    <property type="entry name" value="EXOSOME COMPLEX COMPONENT"/>
    <property type="match status" value="1"/>
</dbReference>
<dbReference type="InterPro" id="IPR020568">
    <property type="entry name" value="Ribosomal_Su5_D2-typ_SF"/>
</dbReference>
<keyword evidence="3" id="KW-0698">rRNA processing</keyword>
<organism evidence="7 8">
    <name type="scientific">Geotrichum candidum</name>
    <name type="common">Oospora lactis</name>
    <name type="synonym">Dipodascus geotrichum</name>
    <dbReference type="NCBI Taxonomy" id="1173061"/>
    <lineage>
        <taxon>Eukaryota</taxon>
        <taxon>Fungi</taxon>
        <taxon>Dikarya</taxon>
        <taxon>Ascomycota</taxon>
        <taxon>Saccharomycotina</taxon>
        <taxon>Dipodascomycetes</taxon>
        <taxon>Dipodascales</taxon>
        <taxon>Dipodascaceae</taxon>
        <taxon>Geotrichum</taxon>
    </lineage>
</organism>
<dbReference type="SUPFAM" id="SSF55666">
    <property type="entry name" value="Ribonuclease PH domain 2-like"/>
    <property type="match status" value="1"/>
</dbReference>
<evidence type="ECO:0000259" key="6">
    <source>
        <dbReference type="Pfam" id="PF01138"/>
    </source>
</evidence>
<reference evidence="7" key="1">
    <citation type="submission" date="2014-03" db="EMBL/GenBank/DDBJ databases">
        <authorList>
            <person name="Casaregola S."/>
        </authorList>
    </citation>
    <scope>NUCLEOTIDE SEQUENCE [LARGE SCALE GENOMIC DNA]</scope>
    <source>
        <strain evidence="7">CLIB 918</strain>
    </source>
</reference>
<accession>A0A0J9X8C7</accession>
<dbReference type="GO" id="GO:0003723">
    <property type="term" value="F:RNA binding"/>
    <property type="evidence" value="ECO:0007669"/>
    <property type="project" value="TreeGrafter"/>
</dbReference>
<feature type="domain" description="Exoribonuclease phosphorolytic" evidence="6">
    <location>
        <begin position="11"/>
        <end position="132"/>
    </location>
</feature>
<dbReference type="Pfam" id="PF01138">
    <property type="entry name" value="RNase_PH"/>
    <property type="match status" value="1"/>
</dbReference>
<dbReference type="InterPro" id="IPR001247">
    <property type="entry name" value="ExoRNase_PH_dom1"/>
</dbReference>
<dbReference type="InterPro" id="IPR027408">
    <property type="entry name" value="PNPase/RNase_PH_dom_sf"/>
</dbReference>
<comment type="subcellular location">
    <subcellularLocation>
        <location evidence="1">Nucleus</location>
    </subcellularLocation>
</comment>
<sequence length="236" mass="25613">MATALKFDSPTLEASVLNQVDGSASWKQGQTKVIASVSGPIEVKPRDEVPTAATLDLVVRPAVGLSTTREHLLETKIYGTFSSVILRHLHPRTLIQIVVQVIEPGEPTKYNTLELSNAINATSLALVDAGIPVFGLATAVSVAILKSGKIVINPDLNALGSDSTPDPIESTHTIAYEVQSNQITRLLLCESTGKFTEDQLYKVLEESAEACLIIHKSFRRAVGDKIERDFVWKPQE</sequence>
<evidence type="ECO:0000313" key="8">
    <source>
        <dbReference type="Proteomes" id="UP000242525"/>
    </source>
</evidence>
<dbReference type="GO" id="GO:0034475">
    <property type="term" value="P:U4 snRNA 3'-end processing"/>
    <property type="evidence" value="ECO:0007669"/>
    <property type="project" value="TreeGrafter"/>
</dbReference>
<name>A0A0J9X8C7_GEOCN</name>
<evidence type="ECO:0000256" key="1">
    <source>
        <dbReference type="ARBA" id="ARBA00004123"/>
    </source>
</evidence>
<keyword evidence="4" id="KW-0271">Exosome</keyword>
<dbReference type="GO" id="GO:0000176">
    <property type="term" value="C:nuclear exosome (RNase complex)"/>
    <property type="evidence" value="ECO:0007669"/>
    <property type="project" value="TreeGrafter"/>
</dbReference>
<dbReference type="GO" id="GO:0016075">
    <property type="term" value="P:rRNA catabolic process"/>
    <property type="evidence" value="ECO:0007669"/>
    <property type="project" value="TreeGrafter"/>
</dbReference>
<dbReference type="GO" id="GO:0000467">
    <property type="term" value="P:exonucleolytic trimming to generate mature 3'-end of 5.8S rRNA from tricistronic rRNA transcript (SSU-rRNA, 5.8S rRNA, LSU-rRNA)"/>
    <property type="evidence" value="ECO:0007669"/>
    <property type="project" value="UniProtKB-ARBA"/>
</dbReference>
<dbReference type="InterPro" id="IPR036345">
    <property type="entry name" value="ExoRNase_PH_dom2_sf"/>
</dbReference>
<protein>
    <submittedName>
        <fullName evidence="7">Similar to Saccharomyces cerevisiae YGR095C RRP46 Exosome non-catalytic core component</fullName>
    </submittedName>
</protein>